<name>A0ABX6QMF0_9HYPH</name>
<protein>
    <recommendedName>
        <fullName evidence="4">AsmA family protein</fullName>
    </recommendedName>
</protein>
<keyword evidence="1" id="KW-1133">Transmembrane helix</keyword>
<keyword evidence="1" id="KW-0472">Membrane</keyword>
<evidence type="ECO:0000256" key="1">
    <source>
        <dbReference type="SAM" id="Phobius"/>
    </source>
</evidence>
<dbReference type="PANTHER" id="PTHR30441:SF4">
    <property type="entry name" value="PROTEIN ASMA"/>
    <property type="match status" value="1"/>
</dbReference>
<accession>A0ABX6QMF0</accession>
<sequence length="620" mass="67073">MTTQREQDRKPVGFRRQRRLRFILICIVAFGAAFAFSRLAAPYLISSAVVRSAIASAVAEWTGHEVLITGTPLISFWPEPRVTLNELTIFKREDQDQVLLGRIGNLSASFSLWSAIRGAPEFENFRFVRPQMRVERNLDGYLDWSDEGLLSAAVRNASLADDATQYLDPQHDADIGTITVVDGELTLFDEGTEATVTLTDINTEIEWQRLSTGLKAEGSLVAGGEAIRLMIDMRQPLAMFGGNPTQITADLNSDTMKFVFSGIADIVHLQPQAGRLTFEVSSFEAIRKWTGLRIAGTEHWNTLKFTAMVSPVDDLIRFEDLAFTVNGVSGSGLLDLHDVDDGKSRLTGTIAVERIDLLHLAKAFDLEMDRTSDVRPPGIGHWLDLDITLSAQRGSIGSLDLGEVATSITTSEDTTKLLIADAGLVGGRINASFAGLGEGYERGANFRVSLEGVDLGQLAAMLDLKGPSLRGTGSLELIGTVDKPLFSASLQDVSGSINLSMRDGVLAGFNLAGLRQLAGDKAYFPLGAAGEGDYSFTQLSFAARFAHGAAEIDRASLVSTSETLSFSGLIPFSSGGIAVTGSVLPNPSSEEVEENRKVEFRFFVGGSWPDPVVTPFPHFR</sequence>
<dbReference type="InterPro" id="IPR052894">
    <property type="entry name" value="AsmA-related"/>
</dbReference>
<proteinExistence type="predicted"/>
<organism evidence="2 3">
    <name type="scientific">Peteryoungia desertarenae</name>
    <dbReference type="NCBI Taxonomy" id="1813451"/>
    <lineage>
        <taxon>Bacteria</taxon>
        <taxon>Pseudomonadati</taxon>
        <taxon>Pseudomonadota</taxon>
        <taxon>Alphaproteobacteria</taxon>
        <taxon>Hyphomicrobiales</taxon>
        <taxon>Rhizobiaceae</taxon>
        <taxon>Peteryoungia</taxon>
    </lineage>
</organism>
<evidence type="ECO:0008006" key="4">
    <source>
        <dbReference type="Google" id="ProtNLM"/>
    </source>
</evidence>
<dbReference type="Proteomes" id="UP000308530">
    <property type="component" value="Chromosome"/>
</dbReference>
<dbReference type="RefSeq" id="WP_138285445.1">
    <property type="nucleotide sequence ID" value="NZ_CP058350.1"/>
</dbReference>
<dbReference type="EMBL" id="CP058350">
    <property type="protein sequence ID" value="QLF69422.1"/>
    <property type="molecule type" value="Genomic_DNA"/>
</dbReference>
<gene>
    <name evidence="2" type="ORF">FE840_007615</name>
</gene>
<evidence type="ECO:0000313" key="3">
    <source>
        <dbReference type="Proteomes" id="UP000308530"/>
    </source>
</evidence>
<keyword evidence="1" id="KW-0812">Transmembrane</keyword>
<evidence type="ECO:0000313" key="2">
    <source>
        <dbReference type="EMBL" id="QLF69422.1"/>
    </source>
</evidence>
<dbReference type="PANTHER" id="PTHR30441">
    <property type="entry name" value="DUF748 DOMAIN-CONTAINING PROTEIN"/>
    <property type="match status" value="1"/>
</dbReference>
<reference evidence="2 3" key="1">
    <citation type="submission" date="2020-06" db="EMBL/GenBank/DDBJ databases">
        <title>Genome sequence of Rhizobium sp strain ADMK78.</title>
        <authorList>
            <person name="Rahi P."/>
        </authorList>
    </citation>
    <scope>NUCLEOTIDE SEQUENCE [LARGE SCALE GENOMIC DNA]</scope>
    <source>
        <strain evidence="2 3">ADMK78</strain>
    </source>
</reference>
<feature type="transmembrane region" description="Helical" evidence="1">
    <location>
        <begin position="20"/>
        <end position="41"/>
    </location>
</feature>
<dbReference type="Pfam" id="PF05359">
    <property type="entry name" value="DUF748"/>
    <property type="match status" value="1"/>
</dbReference>
<keyword evidence="3" id="KW-1185">Reference proteome</keyword>
<dbReference type="InterPro" id="IPR008023">
    <property type="entry name" value="DUF748"/>
</dbReference>